<dbReference type="GO" id="GO:0008859">
    <property type="term" value="F:exoribonuclease II activity"/>
    <property type="evidence" value="ECO:0007669"/>
    <property type="project" value="UniProtKB-UniRule"/>
</dbReference>
<evidence type="ECO:0000256" key="7">
    <source>
        <dbReference type="ARBA" id="ARBA00022884"/>
    </source>
</evidence>
<dbReference type="Proteomes" id="UP001204144">
    <property type="component" value="Unassembled WGS sequence"/>
</dbReference>
<sequence length="758" mass="85972">MAKRKKKSAILDQKEQIHTFFKENTDRNYTMNDLYNYLDVYDSEEKIFVKLILEDLVDEGKIMSVGGSRFVINNEPKKAHITGKVDFVNPKFAFIRFDENESDIFVSSDDLNGALDGDTVSVKIIGQRKNGKNPEGRVVEVLTRGRDEVVGKIKVFANYALVSPDNKGFHESVFVAKDQINGAETNDLVIVKILKFPENHVQASGSVVEILGKAGDNDAEMHAIMAEFGLPIKFPDEVHNEAEAISEVITETEIKKRRDFRETLTFTIDPADAKDFDDAISYKVLENGNYEIGVHIADVSHYLQPNTKLEAEAYRRATSVYLVDRTIPMLPEKLSNNLCSLRPNEDKLVFSAVFEMNHSAQVVGEWFGRAVIHSDRRFAYEEAQEIIEDTENKEPVYDPILKNLNRMALILRKERFNKGAFNFETNETKFNLDEKGRPIGVFQKVRKDAHKLIEEFMLLANKHVAQFVYNIAKKKDKEAEAYTMVYRVHEPPNPTKMETFAKFANKLGFVVKTGSTAALSKSLNGLMTEIEGSPVQNVLESLAVRTMSKARYSTQNLGHFGLAFDHYSHFTSPIRRYPDVMAHRMLQHYLDGGKSLPADDYEDKCKHSSDQEKLAAEAERASIKYKQVEYMSYQSRSDIFNGVVTGVADFGIFVEIENTGCEGMVRLADLTDDFYEYDADNFRVVGRRKGKIIGFGNTVRVKIKATDLEKRSMDLELISVEGSSFKVKDSGKTLPFPKSKKPNRSKSGRADGKRTKRR</sequence>
<dbReference type="EMBL" id="RJUF01000009">
    <property type="protein sequence ID" value="MCP9762394.1"/>
    <property type="molecule type" value="Genomic_DNA"/>
</dbReference>
<evidence type="ECO:0000259" key="10">
    <source>
        <dbReference type="PROSITE" id="PS50126"/>
    </source>
</evidence>
<protein>
    <recommendedName>
        <fullName evidence="8">Ribonuclease R</fullName>
        <shortName evidence="8">RNase R</shortName>
        <ecNumber evidence="8">3.1.13.1</ecNumber>
    </recommendedName>
</protein>
<feature type="domain" description="S1 motif" evidence="10">
    <location>
        <begin position="637"/>
        <end position="718"/>
    </location>
</feature>
<dbReference type="InterPro" id="IPR040476">
    <property type="entry name" value="CSD2"/>
</dbReference>
<dbReference type="InterPro" id="IPR022966">
    <property type="entry name" value="RNase_II/R_CS"/>
</dbReference>
<dbReference type="PROSITE" id="PS01175">
    <property type="entry name" value="RIBONUCLEASE_II"/>
    <property type="match status" value="1"/>
</dbReference>
<dbReference type="InterPro" id="IPR013223">
    <property type="entry name" value="RNase_B_OB_dom"/>
</dbReference>
<feature type="compositionally biased region" description="Basic and acidic residues" evidence="9">
    <location>
        <begin position="748"/>
        <end position="758"/>
    </location>
</feature>
<dbReference type="Gene3D" id="2.40.50.140">
    <property type="entry name" value="Nucleic acid-binding proteins"/>
    <property type="match status" value="2"/>
</dbReference>
<dbReference type="InterPro" id="IPR050180">
    <property type="entry name" value="RNR_Ribonuclease"/>
</dbReference>
<evidence type="ECO:0000256" key="4">
    <source>
        <dbReference type="ARBA" id="ARBA00022722"/>
    </source>
</evidence>
<dbReference type="InterPro" id="IPR012340">
    <property type="entry name" value="NA-bd_OB-fold"/>
</dbReference>
<dbReference type="Pfam" id="PF00773">
    <property type="entry name" value="RNB"/>
    <property type="match status" value="1"/>
</dbReference>
<evidence type="ECO:0000313" key="12">
    <source>
        <dbReference type="Proteomes" id="UP001204144"/>
    </source>
</evidence>
<comment type="subcellular location">
    <subcellularLocation>
        <location evidence="2 8">Cytoplasm</location>
    </subcellularLocation>
</comment>
<dbReference type="InterPro" id="IPR004476">
    <property type="entry name" value="RNase_II/RNase_R"/>
</dbReference>
<organism evidence="11 12">
    <name type="scientific">Lacihabitans soyangensis</name>
    <dbReference type="NCBI Taxonomy" id="869394"/>
    <lineage>
        <taxon>Bacteria</taxon>
        <taxon>Pseudomonadati</taxon>
        <taxon>Bacteroidota</taxon>
        <taxon>Cytophagia</taxon>
        <taxon>Cytophagales</taxon>
        <taxon>Leadbetterellaceae</taxon>
        <taxon>Lacihabitans</taxon>
    </lineage>
</organism>
<dbReference type="SUPFAM" id="SSF50249">
    <property type="entry name" value="Nucleic acid-binding proteins"/>
    <property type="match status" value="4"/>
</dbReference>
<dbReference type="InterPro" id="IPR003029">
    <property type="entry name" value="S1_domain"/>
</dbReference>
<dbReference type="RefSeq" id="WP_255036158.1">
    <property type="nucleotide sequence ID" value="NZ_RJUF01000009.1"/>
</dbReference>
<evidence type="ECO:0000256" key="9">
    <source>
        <dbReference type="SAM" id="MobiDB-lite"/>
    </source>
</evidence>
<reference evidence="11 12" key="1">
    <citation type="submission" date="2018-11" db="EMBL/GenBank/DDBJ databases">
        <title>Novel bacteria species description.</title>
        <authorList>
            <person name="Han J.-H."/>
        </authorList>
    </citation>
    <scope>NUCLEOTIDE SEQUENCE [LARGE SCALE GENOMIC DNA]</scope>
    <source>
        <strain evidence="11 12">KCTC23259</strain>
    </source>
</reference>
<dbReference type="InterPro" id="IPR001900">
    <property type="entry name" value="RNase_II/R"/>
</dbReference>
<comment type="catalytic activity">
    <reaction evidence="1 8">
        <text>Exonucleolytic cleavage in the 3'- to 5'-direction to yield nucleoside 5'-phosphates.</text>
        <dbReference type="EC" id="3.1.13.1"/>
    </reaction>
</comment>
<dbReference type="NCBIfam" id="TIGR00358">
    <property type="entry name" value="3_prime_RNase"/>
    <property type="match status" value="1"/>
</dbReference>
<dbReference type="EC" id="3.1.13.1" evidence="8"/>
<dbReference type="Pfam" id="PF00575">
    <property type="entry name" value="S1"/>
    <property type="match status" value="1"/>
</dbReference>
<keyword evidence="12" id="KW-1185">Reference proteome</keyword>
<evidence type="ECO:0000256" key="2">
    <source>
        <dbReference type="ARBA" id="ARBA00004496"/>
    </source>
</evidence>
<comment type="function">
    <text evidence="8">3'-5' exoribonuclease that releases 5'-nucleoside monophosphates and is involved in maturation of structured RNAs.</text>
</comment>
<dbReference type="SMART" id="SM00316">
    <property type="entry name" value="S1"/>
    <property type="match status" value="2"/>
</dbReference>
<dbReference type="GO" id="GO:0006402">
    <property type="term" value="P:mRNA catabolic process"/>
    <property type="evidence" value="ECO:0007669"/>
    <property type="project" value="TreeGrafter"/>
</dbReference>
<accession>A0AAE3GZY0</accession>
<dbReference type="InterPro" id="IPR011805">
    <property type="entry name" value="RNase_R"/>
</dbReference>
<dbReference type="PANTHER" id="PTHR23355:SF9">
    <property type="entry name" value="DIS3-LIKE EXONUCLEASE 2"/>
    <property type="match status" value="1"/>
</dbReference>
<keyword evidence="6 8" id="KW-0269">Exonuclease</keyword>
<keyword evidence="4 8" id="KW-0540">Nuclease</keyword>
<feature type="region of interest" description="Disordered" evidence="9">
    <location>
        <begin position="727"/>
        <end position="758"/>
    </location>
</feature>
<feature type="compositionally biased region" description="Basic residues" evidence="9">
    <location>
        <begin position="738"/>
        <end position="747"/>
    </location>
</feature>
<dbReference type="CDD" id="cd04471">
    <property type="entry name" value="S1_RNase_R"/>
    <property type="match status" value="1"/>
</dbReference>
<comment type="similarity">
    <text evidence="8">Belongs to the RNR ribonuclease family. RNase R subfamily.</text>
</comment>
<dbReference type="SMART" id="SM00955">
    <property type="entry name" value="RNB"/>
    <property type="match status" value="1"/>
</dbReference>
<evidence type="ECO:0000256" key="8">
    <source>
        <dbReference type="HAMAP-Rule" id="MF_01895"/>
    </source>
</evidence>
<evidence type="ECO:0000313" key="11">
    <source>
        <dbReference type="EMBL" id="MCP9762394.1"/>
    </source>
</evidence>
<dbReference type="GO" id="GO:0003723">
    <property type="term" value="F:RNA binding"/>
    <property type="evidence" value="ECO:0007669"/>
    <property type="project" value="UniProtKB-UniRule"/>
</dbReference>
<dbReference type="NCBIfam" id="TIGR02063">
    <property type="entry name" value="RNase_R"/>
    <property type="match status" value="1"/>
</dbReference>
<evidence type="ECO:0000256" key="6">
    <source>
        <dbReference type="ARBA" id="ARBA00022839"/>
    </source>
</evidence>
<gene>
    <name evidence="8 11" type="primary">rnr</name>
    <name evidence="11" type="ORF">EGI31_05470</name>
</gene>
<dbReference type="PANTHER" id="PTHR23355">
    <property type="entry name" value="RIBONUCLEASE"/>
    <property type="match status" value="1"/>
</dbReference>
<proteinExistence type="inferred from homology"/>
<keyword evidence="7 8" id="KW-0694">RNA-binding</keyword>
<dbReference type="AlphaFoldDB" id="A0AAE3GZY0"/>
<dbReference type="PROSITE" id="PS50126">
    <property type="entry name" value="S1"/>
    <property type="match status" value="1"/>
</dbReference>
<evidence type="ECO:0000256" key="5">
    <source>
        <dbReference type="ARBA" id="ARBA00022801"/>
    </source>
</evidence>
<dbReference type="Pfam" id="PF17876">
    <property type="entry name" value="CSD2"/>
    <property type="match status" value="1"/>
</dbReference>
<dbReference type="SMART" id="SM00357">
    <property type="entry name" value="CSP"/>
    <property type="match status" value="2"/>
</dbReference>
<dbReference type="HAMAP" id="MF_01895">
    <property type="entry name" value="RNase_R"/>
    <property type="match status" value="1"/>
</dbReference>
<keyword evidence="5 8" id="KW-0378">Hydrolase</keyword>
<name>A0AAE3GZY0_9BACT</name>
<dbReference type="InterPro" id="IPR011129">
    <property type="entry name" value="CSD"/>
</dbReference>
<evidence type="ECO:0000256" key="3">
    <source>
        <dbReference type="ARBA" id="ARBA00022490"/>
    </source>
</evidence>
<evidence type="ECO:0000256" key="1">
    <source>
        <dbReference type="ARBA" id="ARBA00001849"/>
    </source>
</evidence>
<dbReference type="GO" id="GO:0005829">
    <property type="term" value="C:cytosol"/>
    <property type="evidence" value="ECO:0007669"/>
    <property type="project" value="UniProtKB-ARBA"/>
</dbReference>
<comment type="caution">
    <text evidence="11">The sequence shown here is derived from an EMBL/GenBank/DDBJ whole genome shotgun (WGS) entry which is preliminary data.</text>
</comment>
<keyword evidence="3 8" id="KW-0963">Cytoplasm</keyword>
<dbReference type="Pfam" id="PF08206">
    <property type="entry name" value="OB_RNB"/>
    <property type="match status" value="1"/>
</dbReference>